<reference evidence="2 3" key="1">
    <citation type="submission" date="2023-07" db="EMBL/GenBank/DDBJ databases">
        <title>Genomic Encyclopedia of Type Strains, Phase IV (KMG-IV): sequencing the most valuable type-strain genomes for metagenomic binning, comparative biology and taxonomic classification.</title>
        <authorList>
            <person name="Goeker M."/>
        </authorList>
    </citation>
    <scope>NUCLEOTIDE SEQUENCE [LARGE SCALE GENOMIC DNA]</scope>
    <source>
        <strain evidence="2 3">DSM 5896</strain>
    </source>
</reference>
<accession>A0ABU0FMB3</accession>
<protein>
    <recommendedName>
        <fullName evidence="4">SHOCT domain-containing protein</fullName>
    </recommendedName>
</protein>
<comment type="caution">
    <text evidence="2">The sequence shown here is derived from an EMBL/GenBank/DDBJ whole genome shotgun (WGS) entry which is preliminary data.</text>
</comment>
<dbReference type="Proteomes" id="UP001237448">
    <property type="component" value="Unassembled WGS sequence"/>
</dbReference>
<name>A0ABU0FMB3_9HYPH</name>
<evidence type="ECO:0000256" key="1">
    <source>
        <dbReference type="SAM" id="MobiDB-lite"/>
    </source>
</evidence>
<dbReference type="RefSeq" id="WP_307434267.1">
    <property type="nucleotide sequence ID" value="NZ_JAUSVK010000001.1"/>
</dbReference>
<proteinExistence type="predicted"/>
<evidence type="ECO:0008006" key="4">
    <source>
        <dbReference type="Google" id="ProtNLM"/>
    </source>
</evidence>
<gene>
    <name evidence="2" type="ORF">J3R73_005299</name>
</gene>
<sequence>MPVDDRKLVIEMSLRHRVSESAVRACLEALRRSGGTMAQFSHPDFGGMSQWMRGGMTMVGNMFDNGMKARLDALASDLCQRLPEAGDPAGTRSDTRSPSAQEAGSGWWPGELGTPASAGRQNATRYAIFPMKRRLAIEDGGVLAVYDTGDHVIAGISQQQGADTSLRFASQHGPVRLQDLKKIA</sequence>
<evidence type="ECO:0000313" key="2">
    <source>
        <dbReference type="EMBL" id="MDQ0395507.1"/>
    </source>
</evidence>
<keyword evidence="3" id="KW-1185">Reference proteome</keyword>
<organism evidence="2 3">
    <name type="scientific">Labrys monachus</name>
    <dbReference type="NCBI Taxonomy" id="217067"/>
    <lineage>
        <taxon>Bacteria</taxon>
        <taxon>Pseudomonadati</taxon>
        <taxon>Pseudomonadota</taxon>
        <taxon>Alphaproteobacteria</taxon>
        <taxon>Hyphomicrobiales</taxon>
        <taxon>Xanthobacteraceae</taxon>
        <taxon>Labrys</taxon>
    </lineage>
</organism>
<feature type="region of interest" description="Disordered" evidence="1">
    <location>
        <begin position="82"/>
        <end position="118"/>
    </location>
</feature>
<dbReference type="EMBL" id="JAUSVK010000001">
    <property type="protein sequence ID" value="MDQ0395507.1"/>
    <property type="molecule type" value="Genomic_DNA"/>
</dbReference>
<evidence type="ECO:0000313" key="3">
    <source>
        <dbReference type="Proteomes" id="UP001237448"/>
    </source>
</evidence>